<evidence type="ECO:0000313" key="2">
    <source>
        <dbReference type="EMBL" id="MFD1249788.1"/>
    </source>
</evidence>
<dbReference type="RefSeq" id="WP_367917409.1">
    <property type="nucleotide sequence ID" value="NZ_BAABAC010000004.1"/>
</dbReference>
<feature type="compositionally biased region" description="Low complexity" evidence="1">
    <location>
        <begin position="36"/>
        <end position="48"/>
    </location>
</feature>
<keyword evidence="3" id="KW-1185">Reference proteome</keyword>
<sequence length="67" mass="7620">MALRRLRRKVRCWLKHGPRGCPHIERHSRRRPRPGSPAAPVAPASEPATLTHPLRLPASPLGRHQRD</sequence>
<protein>
    <submittedName>
        <fullName evidence="2">Uncharacterized protein</fullName>
    </submittedName>
</protein>
<comment type="caution">
    <text evidence="2">The sequence shown here is derived from an EMBL/GenBank/DDBJ whole genome shotgun (WGS) entry which is preliminary data.</text>
</comment>
<name>A0ABW3W5J3_9ACTN</name>
<gene>
    <name evidence="2" type="ORF">ACFQ3F_18460</name>
</gene>
<dbReference type="EMBL" id="JBHTLX010000023">
    <property type="protein sequence ID" value="MFD1249788.1"/>
    <property type="molecule type" value="Genomic_DNA"/>
</dbReference>
<evidence type="ECO:0000313" key="3">
    <source>
        <dbReference type="Proteomes" id="UP001597229"/>
    </source>
</evidence>
<evidence type="ECO:0000256" key="1">
    <source>
        <dbReference type="SAM" id="MobiDB-lite"/>
    </source>
</evidence>
<dbReference type="Proteomes" id="UP001597229">
    <property type="component" value="Unassembled WGS sequence"/>
</dbReference>
<organism evidence="2 3">
    <name type="scientific">Nocardioides ginsengisoli</name>
    <dbReference type="NCBI Taxonomy" id="363868"/>
    <lineage>
        <taxon>Bacteria</taxon>
        <taxon>Bacillati</taxon>
        <taxon>Actinomycetota</taxon>
        <taxon>Actinomycetes</taxon>
        <taxon>Propionibacteriales</taxon>
        <taxon>Nocardioidaceae</taxon>
        <taxon>Nocardioides</taxon>
    </lineage>
</organism>
<accession>A0ABW3W5J3</accession>
<proteinExistence type="predicted"/>
<feature type="region of interest" description="Disordered" evidence="1">
    <location>
        <begin position="17"/>
        <end position="67"/>
    </location>
</feature>
<reference evidence="3" key="1">
    <citation type="journal article" date="2019" name="Int. J. Syst. Evol. Microbiol.">
        <title>The Global Catalogue of Microorganisms (GCM) 10K type strain sequencing project: providing services to taxonomists for standard genome sequencing and annotation.</title>
        <authorList>
            <consortium name="The Broad Institute Genomics Platform"/>
            <consortium name="The Broad Institute Genome Sequencing Center for Infectious Disease"/>
            <person name="Wu L."/>
            <person name="Ma J."/>
        </authorList>
    </citation>
    <scope>NUCLEOTIDE SEQUENCE [LARGE SCALE GENOMIC DNA]</scope>
    <source>
        <strain evidence="3">CCUG 52478</strain>
    </source>
</reference>